<dbReference type="EMBL" id="JADFTS010000002">
    <property type="protein sequence ID" value="KAF9621826.1"/>
    <property type="molecule type" value="Genomic_DNA"/>
</dbReference>
<protein>
    <recommendedName>
        <fullName evidence="1">Disease resistance protein At4g27190-like leucine-rich repeats domain-containing protein</fullName>
    </recommendedName>
</protein>
<dbReference type="Pfam" id="PF23247">
    <property type="entry name" value="LRR_RPS2"/>
    <property type="match status" value="1"/>
</dbReference>
<comment type="caution">
    <text evidence="2">The sequence shown here is derived from an EMBL/GenBank/DDBJ whole genome shotgun (WGS) entry which is preliminary data.</text>
</comment>
<dbReference type="InterPro" id="IPR032675">
    <property type="entry name" value="LRR_dom_sf"/>
</dbReference>
<dbReference type="PANTHER" id="PTHR36766:SF40">
    <property type="entry name" value="DISEASE RESISTANCE PROTEIN RGA3"/>
    <property type="match status" value="1"/>
</dbReference>
<evidence type="ECO:0000259" key="1">
    <source>
        <dbReference type="Pfam" id="PF23247"/>
    </source>
</evidence>
<accession>A0A835IPN2</accession>
<sequence>MSANFFEGLRSLRLRNLSECDRIFSLPSSISFLANLELLLLGSCPNLMALPSTLLPLEKLQVLDLSKTNLNEIPEKFFVHMLSLKDLNLSSVPRLAFLPTSMSSLVNLKKPNLEGCTGLTTVHPSLTRISSSLEELNLSGFSSLKDSNKFSSSFNNMSHLRVLNLNSISVNSVSLQGCSSLETIDVGSNKNLEVLDLSGTGISTFPLEGNPDLNVLRHLDLLGVKNLRKLNGAALEMEAGCGAIQVIFEIRADDLAGFQPLLRCLEKIWISNLTKLTTMCTRSGMLENGSFGNLKLLHLEYCPQLVTVFSSGICLQNLEVLGIKFCARLDFGGDFLRIPISTTRINSDNSTSVTVTAEIEWWKQLEWEDNNVMHRICFNSWKPYNVPR</sequence>
<feature type="domain" description="Disease resistance protein At4g27190-like leucine-rich repeats" evidence="1">
    <location>
        <begin position="240"/>
        <end position="326"/>
    </location>
</feature>
<name>A0A835IPN2_9MAGN</name>
<feature type="non-terminal residue" evidence="2">
    <location>
        <position position="388"/>
    </location>
</feature>
<dbReference type="SUPFAM" id="SSF52058">
    <property type="entry name" value="L domain-like"/>
    <property type="match status" value="1"/>
</dbReference>
<dbReference type="Proteomes" id="UP000631114">
    <property type="component" value="Unassembled WGS sequence"/>
</dbReference>
<gene>
    <name evidence="2" type="ORF">IFM89_028414</name>
</gene>
<dbReference type="InterPro" id="IPR057135">
    <property type="entry name" value="At4g27190-like_LRR"/>
</dbReference>
<dbReference type="OrthoDB" id="122245at2759"/>
<evidence type="ECO:0000313" key="2">
    <source>
        <dbReference type="EMBL" id="KAF9621826.1"/>
    </source>
</evidence>
<dbReference type="AlphaFoldDB" id="A0A835IPN2"/>
<organism evidence="2 3">
    <name type="scientific">Coptis chinensis</name>
    <dbReference type="NCBI Taxonomy" id="261450"/>
    <lineage>
        <taxon>Eukaryota</taxon>
        <taxon>Viridiplantae</taxon>
        <taxon>Streptophyta</taxon>
        <taxon>Embryophyta</taxon>
        <taxon>Tracheophyta</taxon>
        <taxon>Spermatophyta</taxon>
        <taxon>Magnoliopsida</taxon>
        <taxon>Ranunculales</taxon>
        <taxon>Ranunculaceae</taxon>
        <taxon>Coptidoideae</taxon>
        <taxon>Coptis</taxon>
    </lineage>
</organism>
<dbReference type="PANTHER" id="PTHR36766">
    <property type="entry name" value="PLANT BROAD-SPECTRUM MILDEW RESISTANCE PROTEIN RPW8"/>
    <property type="match status" value="1"/>
</dbReference>
<reference evidence="2 3" key="1">
    <citation type="submission" date="2020-10" db="EMBL/GenBank/DDBJ databases">
        <title>The Coptis chinensis genome and diversification of protoberbering-type alkaloids.</title>
        <authorList>
            <person name="Wang B."/>
            <person name="Shu S."/>
            <person name="Song C."/>
            <person name="Liu Y."/>
        </authorList>
    </citation>
    <scope>NUCLEOTIDE SEQUENCE [LARGE SCALE GENOMIC DNA]</scope>
    <source>
        <strain evidence="2">HL-2020</strain>
        <tissue evidence="2">Leaf</tissue>
    </source>
</reference>
<proteinExistence type="predicted"/>
<keyword evidence="3" id="KW-1185">Reference proteome</keyword>
<evidence type="ECO:0000313" key="3">
    <source>
        <dbReference type="Proteomes" id="UP000631114"/>
    </source>
</evidence>
<dbReference type="Gene3D" id="3.80.10.10">
    <property type="entry name" value="Ribonuclease Inhibitor"/>
    <property type="match status" value="2"/>
</dbReference>